<accession>A0A2R7Y9K7</accession>
<feature type="transmembrane region" description="Helical" evidence="8">
    <location>
        <begin position="67"/>
        <end position="87"/>
    </location>
</feature>
<dbReference type="PANTHER" id="PTHR30472">
    <property type="entry name" value="FERRIC ENTEROBACTIN TRANSPORT SYSTEM PERMEASE PROTEIN"/>
    <property type="match status" value="1"/>
</dbReference>
<sequence>MSLEIYRKSVKRFLTAVLTLSILAILTLSTSLSLGTSKTFSWDVLPCVLSFLRGCDEGTLSIAKIRVARTLASFFGGSALGVAGVLTQAITRNPLAEPYILGLSSTALTAVALTFLVSSSLVVYRGVMILIAFAGALIGYFLTLTLSRLAGNSSHSLILAGIAVTSFFSGISHILLYLVQGVLRTPYVFLLMGSTSYVLLEEINYIAIPTVLATAAVLFLGLPKMLNAYIYGDEHAKQLGFNPKYVSTLSAFISSLLTASVVAVLGIIGFLGLAVPHITRALVGSDHRYVVPTAFVVGGLLLTLADVCVRLISLTPLGLSELPVGIVTSVMGAPFLAYLILRGGSR</sequence>
<feature type="transmembrane region" description="Helical" evidence="8">
    <location>
        <begin position="123"/>
        <end position="145"/>
    </location>
</feature>
<evidence type="ECO:0000313" key="9">
    <source>
        <dbReference type="EMBL" id="PUA33999.1"/>
    </source>
</evidence>
<evidence type="ECO:0000256" key="7">
    <source>
        <dbReference type="ARBA" id="ARBA00023136"/>
    </source>
</evidence>
<dbReference type="GO" id="GO:0022857">
    <property type="term" value="F:transmembrane transporter activity"/>
    <property type="evidence" value="ECO:0007669"/>
    <property type="project" value="InterPro"/>
</dbReference>
<feature type="transmembrane region" description="Helical" evidence="8">
    <location>
        <begin position="99"/>
        <end position="117"/>
    </location>
</feature>
<dbReference type="PANTHER" id="PTHR30472:SF25">
    <property type="entry name" value="ABC TRANSPORTER PERMEASE PROTEIN MJ0876-RELATED"/>
    <property type="match status" value="1"/>
</dbReference>
<keyword evidence="7 8" id="KW-0472">Membrane</keyword>
<name>A0A2R7Y9K7_9CREN</name>
<feature type="transmembrane region" description="Helical" evidence="8">
    <location>
        <begin position="207"/>
        <end position="231"/>
    </location>
</feature>
<reference evidence="9" key="2">
    <citation type="journal article" date="2018" name="Syst. Appl. Microbiol.">
        <title>A new symbiotic nanoarchaeote (Candidatus Nanoclepta minutus) and its host (Zestosphaera tikiterensis gen. nov., sp. nov.) from a New Zealand hot spring.</title>
        <authorList>
            <person name="St John E."/>
            <person name="Liu Y."/>
            <person name="Podar M."/>
            <person name="Stott M.B."/>
            <person name="Meneghin J."/>
            <person name="Chen Z."/>
            <person name="Lagutin K."/>
            <person name="Mitchell K."/>
            <person name="Reysenbach A.L."/>
        </authorList>
    </citation>
    <scope>NUCLEOTIDE SEQUENCE [LARGE SCALE GENOMIC DNA]</scope>
    <source>
        <strain evidence="9">NZ3</strain>
    </source>
</reference>
<dbReference type="SUPFAM" id="SSF81345">
    <property type="entry name" value="ABC transporter involved in vitamin B12 uptake, BtuC"/>
    <property type="match status" value="1"/>
</dbReference>
<dbReference type="InterPro" id="IPR037294">
    <property type="entry name" value="ABC_BtuC-like"/>
</dbReference>
<gene>
    <name evidence="9" type="ORF">B7O98_00880</name>
</gene>
<evidence type="ECO:0000256" key="8">
    <source>
        <dbReference type="SAM" id="Phobius"/>
    </source>
</evidence>
<organism evidence="9 10">
    <name type="scientific">Zestosphaera tikiterensis</name>
    <dbReference type="NCBI Taxonomy" id="1973259"/>
    <lineage>
        <taxon>Archaea</taxon>
        <taxon>Thermoproteota</taxon>
        <taxon>Thermoprotei</taxon>
        <taxon>Desulfurococcales</taxon>
        <taxon>Desulfurococcaceae</taxon>
        <taxon>Zestosphaera</taxon>
    </lineage>
</organism>
<protein>
    <recommendedName>
        <fullName evidence="11">Iron ABC transporter permease</fullName>
    </recommendedName>
</protein>
<feature type="transmembrane region" description="Helical" evidence="8">
    <location>
        <begin position="289"/>
        <end position="312"/>
    </location>
</feature>
<comment type="subcellular location">
    <subcellularLocation>
        <location evidence="1">Cell membrane</location>
        <topology evidence="1">Multi-pass membrane protein</topology>
    </subcellularLocation>
</comment>
<dbReference type="GO" id="GO:0005886">
    <property type="term" value="C:plasma membrane"/>
    <property type="evidence" value="ECO:0007669"/>
    <property type="project" value="UniProtKB-SubCell"/>
</dbReference>
<keyword evidence="5 8" id="KW-0812">Transmembrane</keyword>
<proteinExistence type="inferred from homology"/>
<evidence type="ECO:0000256" key="1">
    <source>
        <dbReference type="ARBA" id="ARBA00004651"/>
    </source>
</evidence>
<dbReference type="Gene3D" id="1.10.3470.10">
    <property type="entry name" value="ABC transporter involved in vitamin B12 uptake, BtuC"/>
    <property type="match status" value="1"/>
</dbReference>
<keyword evidence="6 8" id="KW-1133">Transmembrane helix</keyword>
<evidence type="ECO:0000256" key="5">
    <source>
        <dbReference type="ARBA" id="ARBA00022692"/>
    </source>
</evidence>
<keyword evidence="3" id="KW-0813">Transport</keyword>
<feature type="transmembrane region" description="Helical" evidence="8">
    <location>
        <begin position="157"/>
        <end position="178"/>
    </location>
</feature>
<evidence type="ECO:0000313" key="10">
    <source>
        <dbReference type="Proteomes" id="UP000244093"/>
    </source>
</evidence>
<comment type="similarity">
    <text evidence="2">Belongs to the binding-protein-dependent transport system permease family. FecCD subfamily.</text>
</comment>
<evidence type="ECO:0008006" key="11">
    <source>
        <dbReference type="Google" id="ProtNLM"/>
    </source>
</evidence>
<evidence type="ECO:0000256" key="6">
    <source>
        <dbReference type="ARBA" id="ARBA00022989"/>
    </source>
</evidence>
<keyword evidence="4" id="KW-1003">Cell membrane</keyword>
<evidence type="ECO:0000256" key="3">
    <source>
        <dbReference type="ARBA" id="ARBA00022448"/>
    </source>
</evidence>
<dbReference type="EMBL" id="NBVN01000001">
    <property type="protein sequence ID" value="PUA33999.1"/>
    <property type="molecule type" value="Genomic_DNA"/>
</dbReference>
<dbReference type="AlphaFoldDB" id="A0A2R7Y9K7"/>
<dbReference type="InterPro" id="IPR000522">
    <property type="entry name" value="ABC_transptr_permease_BtuC"/>
</dbReference>
<evidence type="ECO:0000256" key="2">
    <source>
        <dbReference type="ARBA" id="ARBA00007935"/>
    </source>
</evidence>
<feature type="transmembrane region" description="Helical" evidence="8">
    <location>
        <begin position="324"/>
        <end position="341"/>
    </location>
</feature>
<comment type="caution">
    <text evidence="9">The sequence shown here is derived from an EMBL/GenBank/DDBJ whole genome shotgun (WGS) entry which is preliminary data.</text>
</comment>
<dbReference type="Proteomes" id="UP000244093">
    <property type="component" value="Unassembled WGS sequence"/>
</dbReference>
<reference evidence="9" key="1">
    <citation type="submission" date="2017-04" db="EMBL/GenBank/DDBJ databases">
        <authorList>
            <person name="Afonso C.L."/>
            <person name="Miller P.J."/>
            <person name="Scott M.A."/>
            <person name="Spackman E."/>
            <person name="Goraichik I."/>
            <person name="Dimitrov K.M."/>
            <person name="Suarez D.L."/>
            <person name="Swayne D.E."/>
        </authorList>
    </citation>
    <scope>NUCLEOTIDE SEQUENCE</scope>
    <source>
        <strain evidence="9">NZ3</strain>
    </source>
</reference>
<feature type="transmembrane region" description="Helical" evidence="8">
    <location>
        <begin position="251"/>
        <end position="277"/>
    </location>
</feature>
<dbReference type="CDD" id="cd06550">
    <property type="entry name" value="TM_ABC_iron-siderophores_like"/>
    <property type="match status" value="1"/>
</dbReference>
<evidence type="ECO:0000256" key="4">
    <source>
        <dbReference type="ARBA" id="ARBA00022475"/>
    </source>
</evidence>
<dbReference type="Pfam" id="PF01032">
    <property type="entry name" value="FecCD"/>
    <property type="match status" value="1"/>
</dbReference>